<comment type="caution">
    <text evidence="1">The sequence shown here is derived from an EMBL/GenBank/DDBJ whole genome shotgun (WGS) entry which is preliminary data.</text>
</comment>
<dbReference type="InterPro" id="IPR023393">
    <property type="entry name" value="START-like_dom_sf"/>
</dbReference>
<accession>A0A2T9JJF9</accession>
<name>A0A2T9JJF9_9CAUL</name>
<evidence type="ECO:0000313" key="1">
    <source>
        <dbReference type="EMBL" id="PVM83808.1"/>
    </source>
</evidence>
<keyword evidence="2" id="KW-1185">Reference proteome</keyword>
<dbReference type="RefSeq" id="WP_109102642.1">
    <property type="nucleotide sequence ID" value="NZ_QDKQ01000067.1"/>
</dbReference>
<evidence type="ECO:0000313" key="2">
    <source>
        <dbReference type="Proteomes" id="UP000245073"/>
    </source>
</evidence>
<reference evidence="1 2" key="1">
    <citation type="submission" date="2018-04" db="EMBL/GenBank/DDBJ databases">
        <title>The genome sequence of Caulobacter sp. 744.</title>
        <authorList>
            <person name="Gao J."/>
            <person name="Sun J."/>
        </authorList>
    </citation>
    <scope>NUCLEOTIDE SEQUENCE [LARGE SCALE GENOMIC DNA]</scope>
    <source>
        <strain evidence="1 2">774</strain>
    </source>
</reference>
<dbReference type="SUPFAM" id="SSF55961">
    <property type="entry name" value="Bet v1-like"/>
    <property type="match status" value="1"/>
</dbReference>
<dbReference type="Proteomes" id="UP000245073">
    <property type="component" value="Unassembled WGS sequence"/>
</dbReference>
<gene>
    <name evidence="1" type="ORF">DDF67_20265</name>
</gene>
<sequence length="138" mass="15045">MTLYPSRPITIGVDRPVQAVYAYAADPENMAHWAAGIGDGLRRAPDEDGVWLADTPLGEARVRFSPDNPFGVLDHWVTLPDGTEISVPLRVVANGDGAEVTLTLYRLPDMDDAAFERDAAAVTRDLETLKARLERSSP</sequence>
<dbReference type="Gene3D" id="3.30.530.20">
    <property type="match status" value="1"/>
</dbReference>
<organism evidence="1 2">
    <name type="scientific">Caulobacter endophyticus</name>
    <dbReference type="NCBI Taxonomy" id="2172652"/>
    <lineage>
        <taxon>Bacteria</taxon>
        <taxon>Pseudomonadati</taxon>
        <taxon>Pseudomonadota</taxon>
        <taxon>Alphaproteobacteria</taxon>
        <taxon>Caulobacterales</taxon>
        <taxon>Caulobacteraceae</taxon>
        <taxon>Caulobacter</taxon>
    </lineage>
</organism>
<dbReference type="EMBL" id="QDKQ01000067">
    <property type="protein sequence ID" value="PVM83808.1"/>
    <property type="molecule type" value="Genomic_DNA"/>
</dbReference>
<proteinExistence type="predicted"/>
<protein>
    <submittedName>
        <fullName evidence="1">Polyketide cyclase</fullName>
    </submittedName>
</protein>
<dbReference type="OrthoDB" id="880456at2"/>
<dbReference type="AlphaFoldDB" id="A0A2T9JJF9"/>